<dbReference type="NCBIfam" id="NF038402">
    <property type="entry name" value="TroA_like"/>
    <property type="match status" value="1"/>
</dbReference>
<dbReference type="Gene3D" id="3.40.50.1980">
    <property type="entry name" value="Nitrogenase molybdenum iron protein domain"/>
    <property type="match status" value="2"/>
</dbReference>
<evidence type="ECO:0000256" key="2">
    <source>
        <dbReference type="ARBA" id="ARBA00022729"/>
    </source>
</evidence>
<protein>
    <submittedName>
        <fullName evidence="4">Helical backbone metal receptor</fullName>
    </submittedName>
</protein>
<evidence type="ECO:0000259" key="3">
    <source>
        <dbReference type="PROSITE" id="PS50983"/>
    </source>
</evidence>
<dbReference type="PANTHER" id="PTHR30535">
    <property type="entry name" value="VITAMIN B12-BINDING PROTEIN"/>
    <property type="match status" value="1"/>
</dbReference>
<sequence>MTHFFSDHLARKVNLTTVPKRIISICPAITETLFVLGLEKEIVGRTKYCTFPKEMVENVPIVGGTKEVNVETIRDLQPDLILAEKEENTKEMVLALEKIAPVFVMEVQRIDDSYRLIKTLGLLTNREKEASLLITSCKTSFPDPLCKENLNVAYVIWRKPNMVVGGTTYINDVLHTLGFQNPFEKGESRYPMVSKEELADANPDVLLLASEPFPFQEKHIAEFQSFLPNTKIFLVDGEMFWYGAKMVKAGVYLKKLTKEIEKSIV</sequence>
<dbReference type="RefSeq" id="WP_066082816.1">
    <property type="nucleotide sequence ID" value="NZ_CP126114.1"/>
</dbReference>
<keyword evidence="4" id="KW-0675">Receptor</keyword>
<dbReference type="InterPro" id="IPR002491">
    <property type="entry name" value="ABC_transptr_periplasmic_BD"/>
</dbReference>
<keyword evidence="2" id="KW-0732">Signal</keyword>
<dbReference type="EMBL" id="CP126114">
    <property type="protein sequence ID" value="WHY87010.1"/>
    <property type="molecule type" value="Genomic_DNA"/>
</dbReference>
<feature type="domain" description="Fe/B12 periplasmic-binding" evidence="3">
    <location>
        <begin position="21"/>
        <end position="264"/>
    </location>
</feature>
<dbReference type="SUPFAM" id="SSF53807">
    <property type="entry name" value="Helical backbone' metal receptor"/>
    <property type="match status" value="1"/>
</dbReference>
<dbReference type="AlphaFoldDB" id="A0AA95MS68"/>
<dbReference type="KEGG" id="nnv:QNH39_03865"/>
<gene>
    <name evidence="4" type="ORF">QNH39_03865</name>
</gene>
<evidence type="ECO:0000313" key="5">
    <source>
        <dbReference type="Proteomes" id="UP001178288"/>
    </source>
</evidence>
<dbReference type="InterPro" id="IPR050902">
    <property type="entry name" value="ABC_Transporter_SBP"/>
</dbReference>
<dbReference type="PANTHER" id="PTHR30535:SF35">
    <property type="entry name" value="PERIPLASMIC BINDING PROTEIN"/>
    <property type="match status" value="1"/>
</dbReference>
<dbReference type="PROSITE" id="PS50983">
    <property type="entry name" value="FE_B12_PBP"/>
    <property type="match status" value="1"/>
</dbReference>
<reference evidence="4" key="1">
    <citation type="submission" date="2023-05" db="EMBL/GenBank/DDBJ databases">
        <title>Comparative genomics of Bacillaceae isolates and their secondary metabolite potential.</title>
        <authorList>
            <person name="Song L."/>
            <person name="Nielsen L.J."/>
            <person name="Mohite O."/>
            <person name="Xu X."/>
            <person name="Weber T."/>
            <person name="Kovacs A.T."/>
        </authorList>
    </citation>
    <scope>NUCLEOTIDE SEQUENCE</scope>
    <source>
        <strain evidence="4">XLM17</strain>
    </source>
</reference>
<keyword evidence="5" id="KW-1185">Reference proteome</keyword>
<dbReference type="Pfam" id="PF01497">
    <property type="entry name" value="Peripla_BP_2"/>
    <property type="match status" value="1"/>
</dbReference>
<comment type="similarity">
    <text evidence="1">Belongs to the bacterial solute-binding protein 8 family.</text>
</comment>
<accession>A0AA95MS68</accession>
<evidence type="ECO:0000256" key="1">
    <source>
        <dbReference type="ARBA" id="ARBA00008814"/>
    </source>
</evidence>
<organism evidence="4 5">
    <name type="scientific">Neobacillus novalis</name>
    <dbReference type="NCBI Taxonomy" id="220687"/>
    <lineage>
        <taxon>Bacteria</taxon>
        <taxon>Bacillati</taxon>
        <taxon>Bacillota</taxon>
        <taxon>Bacilli</taxon>
        <taxon>Bacillales</taxon>
        <taxon>Bacillaceae</taxon>
        <taxon>Neobacillus</taxon>
    </lineage>
</organism>
<dbReference type="Proteomes" id="UP001178288">
    <property type="component" value="Chromosome"/>
</dbReference>
<dbReference type="InterPro" id="IPR054828">
    <property type="entry name" value="Vit_B12_bind_prot"/>
</dbReference>
<name>A0AA95MS68_9BACI</name>
<evidence type="ECO:0000313" key="4">
    <source>
        <dbReference type="EMBL" id="WHY87010.1"/>
    </source>
</evidence>
<proteinExistence type="inferred from homology"/>